<sequence>MLTLGVLLPFALLAYSEVFDQVMPMNDVLLYGWWLQGMQQSEPIFGIGQPFVYPYLSLVPMWLAAFLGGPAGILVGWCTLIAILNVLVILAITNWGRGQRESFTALWFWLIFVTLLGPVAIARIDAIAVALALLGLAALVRKKLFLATALFTAGAWIKIWPFVLVLSSFLAEKSKRAVALSASLVVSAIVLIALALGAGPNLFSFISTQVGRGIQIEAPIALPWLWLAKLGIGDSAIYFDEEIITNQISGTGSTIVANLMTPIMFFALAITAILGVRAYLAGSDRTVIFSAVALTGVLDLIVFNKVGSPQFMAWLAVPVCAWIIFKLPKAKSLVTAVLVLALLTGLIYPVFYIDFINLGEIGLVVVTIRNLLLIALLVWANIQLGNLAKKPIRNSAATESSELV</sequence>
<feature type="transmembrane region" description="Helical" evidence="7">
    <location>
        <begin position="259"/>
        <end position="280"/>
    </location>
</feature>
<evidence type="ECO:0000256" key="2">
    <source>
        <dbReference type="ARBA" id="ARBA00022475"/>
    </source>
</evidence>
<reference evidence="8" key="1">
    <citation type="submission" date="2020-05" db="EMBL/GenBank/DDBJ databases">
        <authorList>
            <person name="Chiriac C."/>
            <person name="Salcher M."/>
            <person name="Ghai R."/>
            <person name="Kavagutti S V."/>
        </authorList>
    </citation>
    <scope>NUCLEOTIDE SEQUENCE</scope>
</reference>
<feature type="transmembrane region" description="Helical" evidence="7">
    <location>
        <begin position="105"/>
        <end position="138"/>
    </location>
</feature>
<keyword evidence="2" id="KW-1003">Cell membrane</keyword>
<keyword evidence="4 7" id="KW-0812">Transmembrane</keyword>
<dbReference type="AlphaFoldDB" id="A0A6J6JKH9"/>
<dbReference type="Pfam" id="PF09594">
    <property type="entry name" value="GT87"/>
    <property type="match status" value="1"/>
</dbReference>
<evidence type="ECO:0000313" key="8">
    <source>
        <dbReference type="EMBL" id="CAB4637038.1"/>
    </source>
</evidence>
<evidence type="ECO:0000256" key="1">
    <source>
        <dbReference type="ARBA" id="ARBA00004651"/>
    </source>
</evidence>
<comment type="subcellular location">
    <subcellularLocation>
        <location evidence="1">Cell membrane</location>
        <topology evidence="1">Multi-pass membrane protein</topology>
    </subcellularLocation>
</comment>
<dbReference type="GO" id="GO:0005886">
    <property type="term" value="C:plasma membrane"/>
    <property type="evidence" value="ECO:0007669"/>
    <property type="project" value="UniProtKB-SubCell"/>
</dbReference>
<feature type="transmembrane region" description="Helical" evidence="7">
    <location>
        <begin position="178"/>
        <end position="198"/>
    </location>
</feature>
<dbReference type="EMBL" id="CAEZWA010000001">
    <property type="protein sequence ID" value="CAB4637038.1"/>
    <property type="molecule type" value="Genomic_DNA"/>
</dbReference>
<dbReference type="GO" id="GO:0016758">
    <property type="term" value="F:hexosyltransferase activity"/>
    <property type="evidence" value="ECO:0007669"/>
    <property type="project" value="InterPro"/>
</dbReference>
<feature type="transmembrane region" description="Helical" evidence="7">
    <location>
        <begin position="309"/>
        <end position="325"/>
    </location>
</feature>
<evidence type="ECO:0000256" key="3">
    <source>
        <dbReference type="ARBA" id="ARBA00022679"/>
    </source>
</evidence>
<protein>
    <submittedName>
        <fullName evidence="8">Unannotated protein</fullName>
    </submittedName>
</protein>
<dbReference type="InterPro" id="IPR018584">
    <property type="entry name" value="GT87"/>
</dbReference>
<keyword evidence="3" id="KW-0808">Transferase</keyword>
<feature type="transmembrane region" description="Helical" evidence="7">
    <location>
        <begin position="144"/>
        <end position="166"/>
    </location>
</feature>
<proteinExistence type="predicted"/>
<evidence type="ECO:0000256" key="7">
    <source>
        <dbReference type="SAM" id="Phobius"/>
    </source>
</evidence>
<name>A0A6J6JKH9_9ZZZZ</name>
<feature type="transmembrane region" description="Helical" evidence="7">
    <location>
        <begin position="361"/>
        <end position="382"/>
    </location>
</feature>
<evidence type="ECO:0000256" key="4">
    <source>
        <dbReference type="ARBA" id="ARBA00022692"/>
    </source>
</evidence>
<feature type="transmembrane region" description="Helical" evidence="7">
    <location>
        <begin position="287"/>
        <end position="303"/>
    </location>
</feature>
<evidence type="ECO:0000256" key="5">
    <source>
        <dbReference type="ARBA" id="ARBA00022989"/>
    </source>
</evidence>
<accession>A0A6J6JKH9</accession>
<gene>
    <name evidence="8" type="ORF">UFOPK2165_00023</name>
</gene>
<organism evidence="8">
    <name type="scientific">freshwater metagenome</name>
    <dbReference type="NCBI Taxonomy" id="449393"/>
    <lineage>
        <taxon>unclassified sequences</taxon>
        <taxon>metagenomes</taxon>
        <taxon>ecological metagenomes</taxon>
    </lineage>
</organism>
<keyword evidence="6 7" id="KW-0472">Membrane</keyword>
<keyword evidence="5 7" id="KW-1133">Transmembrane helix</keyword>
<feature type="transmembrane region" description="Helical" evidence="7">
    <location>
        <begin position="61"/>
        <end position="93"/>
    </location>
</feature>
<feature type="transmembrane region" description="Helical" evidence="7">
    <location>
        <begin position="332"/>
        <end position="355"/>
    </location>
</feature>
<evidence type="ECO:0000256" key="6">
    <source>
        <dbReference type="ARBA" id="ARBA00023136"/>
    </source>
</evidence>